<gene>
    <name evidence="1" type="ORF">Bca52824_022721</name>
</gene>
<protein>
    <submittedName>
        <fullName evidence="1">Uncharacterized protein</fullName>
    </submittedName>
</protein>
<name>A0A8X7VH91_BRACI</name>
<evidence type="ECO:0000313" key="2">
    <source>
        <dbReference type="Proteomes" id="UP000886595"/>
    </source>
</evidence>
<proteinExistence type="predicted"/>
<evidence type="ECO:0000313" key="1">
    <source>
        <dbReference type="EMBL" id="KAG2311164.1"/>
    </source>
</evidence>
<accession>A0A8X7VH91</accession>
<dbReference type="Proteomes" id="UP000886595">
    <property type="component" value="Unassembled WGS sequence"/>
</dbReference>
<dbReference type="OrthoDB" id="1090956at2759"/>
<keyword evidence="2" id="KW-1185">Reference proteome</keyword>
<organism evidence="1 2">
    <name type="scientific">Brassica carinata</name>
    <name type="common">Ethiopian mustard</name>
    <name type="synonym">Abyssinian cabbage</name>
    <dbReference type="NCBI Taxonomy" id="52824"/>
    <lineage>
        <taxon>Eukaryota</taxon>
        <taxon>Viridiplantae</taxon>
        <taxon>Streptophyta</taxon>
        <taxon>Embryophyta</taxon>
        <taxon>Tracheophyta</taxon>
        <taxon>Spermatophyta</taxon>
        <taxon>Magnoliopsida</taxon>
        <taxon>eudicotyledons</taxon>
        <taxon>Gunneridae</taxon>
        <taxon>Pentapetalae</taxon>
        <taxon>rosids</taxon>
        <taxon>malvids</taxon>
        <taxon>Brassicales</taxon>
        <taxon>Brassicaceae</taxon>
        <taxon>Brassiceae</taxon>
        <taxon>Brassica</taxon>
    </lineage>
</organism>
<reference evidence="1 2" key="1">
    <citation type="submission" date="2020-02" db="EMBL/GenBank/DDBJ databases">
        <authorList>
            <person name="Ma Q."/>
            <person name="Huang Y."/>
            <person name="Song X."/>
            <person name="Pei D."/>
        </authorList>
    </citation>
    <scope>NUCLEOTIDE SEQUENCE [LARGE SCALE GENOMIC DNA]</scope>
    <source>
        <strain evidence="1">Sxm20200214</strain>
        <tissue evidence="1">Leaf</tissue>
    </source>
</reference>
<dbReference type="AlphaFoldDB" id="A0A8X7VH91"/>
<dbReference type="EMBL" id="JAAMPC010000005">
    <property type="protein sequence ID" value="KAG2311164.1"/>
    <property type="molecule type" value="Genomic_DNA"/>
</dbReference>
<sequence length="190" mass="21929">MRYCVPHMLCSTSEDYSIENPLLFKKNILTAIQNDGYRGWININAFFGVKETITRELLDLYVEAGINSELFEGDRVTRMNMMLVWLLFWARTQYPNGANVLIITKNENLLDQHKVWNIIDGLEQRDFYFAIEHPDTFIPAACAESSHACDNCMVPTSMRKRKADGDYKKWLNEGINRRGDSLPEGVALKN</sequence>
<comment type="caution">
    <text evidence="1">The sequence shown here is derived from an EMBL/GenBank/DDBJ whole genome shotgun (WGS) entry which is preliminary data.</text>
</comment>